<keyword evidence="2" id="KW-1185">Reference proteome</keyword>
<protein>
    <submittedName>
        <fullName evidence="1">Nuclear pore complex protein NUP1</fullName>
    </submittedName>
</protein>
<evidence type="ECO:0000313" key="1">
    <source>
        <dbReference type="EMBL" id="KAH9769227.1"/>
    </source>
</evidence>
<name>A0ACB8L728_CITSI</name>
<proteinExistence type="predicted"/>
<evidence type="ECO:0000313" key="2">
    <source>
        <dbReference type="Proteomes" id="UP000829398"/>
    </source>
</evidence>
<accession>A0ACB8L728</accession>
<sequence length="1262" mass="129497">MATAREESANGAGGKFKKRPFRRSTQATPYDRPPTALRNPTANVNINNNNNGWLSKLVDPAHRLIVSSAHRLFASVFRKRLTPPPPPAPPEPVLVAVHINAIVETSVLLMNLWSEIDRLTALLQSRTAEIPVRYEQKSHEAIPSNSMVLHNRKEAPLDTPVKENGIGNQVISTPVVHDEDIASPADLAKAYMGSRPSKVSPSMLGVRGQAFREESTVLSNQLFPSASPVMSLVPRSSGRAAVPENGFMTPRSRGRSAIYNMARAPYSRVHSATTSKGSGLTTDSVAGPSSSQSTLEKNRLTGSKQGSLKRRSSVLDTDIGSAGPIRRIRQKPNLLSSRTLNSPAFGSPLSVRGSGVADAFQHASSSLQNPALSRETNHGLTKMLTENGDNSIPSTSSTPIPSKSSEMASKILLQLDKLVSSREKSPAKLSSSMLRGPALKSLENVDSSIFVENVQDENRSHGSLDDPLPEVRGSSSQKGDKVHENGPTKTSSPKLIPATDGVDAAGSIKNNLCSTKTIDFAITNSTAHPHPQKKSAFQMSAHEDYLELDDDDSNGPPSMPSADGNGRDKPTSSLDNKTTVSESITVDKSPAQSDIRENNDEAVAAGKGPVFAFSTMPSPSMTAQPAEIATLSTLTSDKAANKSSSSPIFSFGEKFASPKESNAVSPTFSTGVTNVDKVPQFTSGSSLSVISDPPTLKFGAPLNSKPESSTSLASAAVAAAESVTKVPESDTPDNGVRTSEIPLAASVSPSTSSIFSFGAPSNISTLNNGSLASCPSLTSSPTQTLFSSSGFNQNLCSSSTVSFPTTNNGASSITTSSATASTAAAPVFLFGSSPFPSTSISPMAATSGIESTEGKKNDTSSGNSTSLLFGSSSAFAGTGSSTSAATSLAATGAGTSIFGGTLTTFSTTVSSTFGGTSSATTSTGSSIFAGASPPIMSTSVSSFGGTCSTVANTGSSIFGFGAGAPTSAATSQGLASSPFGACNAQASVNATSVVATTQSIPTQFGSIASSSSFGLATNPSFSSSSSIFGSSTSVAAPFGSVPSFGLSSSASSSEANSISSSSGTTTNVFGSSWQSPKTPVFVSAFNSTSPSTVFSFGASASSTTSSSAPVFGSSTNASSSSMFPFTSAATATSSQPAFGNSNTVFPFSSAPSNNNDQMSMEDTMAEDTVTTSTPAFPATPAVPAFGQQPIPPSSSFVFGSTPSTGANTFQFGSQQNPTSQNTSPFQPSGSLDFNAGGSFSLGTSGGDKSQRRMVKVRKQRKK</sequence>
<organism evidence="1 2">
    <name type="scientific">Citrus sinensis</name>
    <name type="common">Sweet orange</name>
    <name type="synonym">Citrus aurantium var. sinensis</name>
    <dbReference type="NCBI Taxonomy" id="2711"/>
    <lineage>
        <taxon>Eukaryota</taxon>
        <taxon>Viridiplantae</taxon>
        <taxon>Streptophyta</taxon>
        <taxon>Embryophyta</taxon>
        <taxon>Tracheophyta</taxon>
        <taxon>Spermatophyta</taxon>
        <taxon>Magnoliopsida</taxon>
        <taxon>eudicotyledons</taxon>
        <taxon>Gunneridae</taxon>
        <taxon>Pentapetalae</taxon>
        <taxon>rosids</taxon>
        <taxon>malvids</taxon>
        <taxon>Sapindales</taxon>
        <taxon>Rutaceae</taxon>
        <taxon>Aurantioideae</taxon>
        <taxon>Citrus</taxon>
    </lineage>
</organism>
<gene>
    <name evidence="1" type="ORF">KPL71_011924</name>
</gene>
<comment type="caution">
    <text evidence="1">The sequence shown here is derived from an EMBL/GenBank/DDBJ whole genome shotgun (WGS) entry which is preliminary data.</text>
</comment>
<reference evidence="2" key="1">
    <citation type="journal article" date="2023" name="Hortic. Res.">
        <title>A chromosome-level phased genome enabling allele-level studies in sweet orange: a case study on citrus Huanglongbing tolerance.</title>
        <authorList>
            <person name="Wu B."/>
            <person name="Yu Q."/>
            <person name="Deng Z."/>
            <person name="Duan Y."/>
            <person name="Luo F."/>
            <person name="Gmitter F. Jr."/>
        </authorList>
    </citation>
    <scope>NUCLEOTIDE SEQUENCE [LARGE SCALE GENOMIC DNA]</scope>
    <source>
        <strain evidence="2">cv. Valencia</strain>
    </source>
</reference>
<dbReference type="Proteomes" id="UP000829398">
    <property type="component" value="Chromosome 4"/>
</dbReference>
<dbReference type="EMBL" id="CM039173">
    <property type="protein sequence ID" value="KAH9769227.1"/>
    <property type="molecule type" value="Genomic_DNA"/>
</dbReference>